<gene>
    <name evidence="2" type="ORF">FHS39_003304</name>
</gene>
<organism evidence="2 3">
    <name type="scientific">Streptomyces olivoverticillatus</name>
    <dbReference type="NCBI Taxonomy" id="66427"/>
    <lineage>
        <taxon>Bacteria</taxon>
        <taxon>Bacillati</taxon>
        <taxon>Actinomycetota</taxon>
        <taxon>Actinomycetes</taxon>
        <taxon>Kitasatosporales</taxon>
        <taxon>Streptomycetaceae</taxon>
        <taxon>Streptomyces</taxon>
    </lineage>
</organism>
<comment type="caution">
    <text evidence="2">The sequence shown here is derived from an EMBL/GenBank/DDBJ whole genome shotgun (WGS) entry which is preliminary data.</text>
</comment>
<dbReference type="SUPFAM" id="SSF52540">
    <property type="entry name" value="P-loop containing nucleoside triphosphate hydrolases"/>
    <property type="match status" value="1"/>
</dbReference>
<evidence type="ECO:0000313" key="3">
    <source>
        <dbReference type="Proteomes" id="UP000556084"/>
    </source>
</evidence>
<keyword evidence="3" id="KW-1185">Reference proteome</keyword>
<dbReference type="InterPro" id="IPR027417">
    <property type="entry name" value="P-loop_NTPase"/>
</dbReference>
<dbReference type="GO" id="GO:0016887">
    <property type="term" value="F:ATP hydrolysis activity"/>
    <property type="evidence" value="ECO:0007669"/>
    <property type="project" value="InterPro"/>
</dbReference>
<dbReference type="Pfam" id="PF02374">
    <property type="entry name" value="ArsA_ATPase"/>
    <property type="match status" value="1"/>
</dbReference>
<dbReference type="InterPro" id="IPR016300">
    <property type="entry name" value="ATPase_ArsA/GET3"/>
</dbReference>
<evidence type="ECO:0000313" key="2">
    <source>
        <dbReference type="EMBL" id="MBB4894270.1"/>
    </source>
</evidence>
<evidence type="ECO:0000259" key="1">
    <source>
        <dbReference type="Pfam" id="PF02374"/>
    </source>
</evidence>
<dbReference type="RefSeq" id="WP_045932459.1">
    <property type="nucleotide sequence ID" value="NZ_JACHJH010000004.1"/>
</dbReference>
<proteinExistence type="predicted"/>
<dbReference type="GO" id="GO:0005524">
    <property type="term" value="F:ATP binding"/>
    <property type="evidence" value="ECO:0007669"/>
    <property type="project" value="InterPro"/>
</dbReference>
<accession>A0A7W7LPW7</accession>
<dbReference type="PANTHER" id="PTHR10803:SF31">
    <property type="entry name" value="ATPASE RV3679-RELATED"/>
    <property type="match status" value="1"/>
</dbReference>
<dbReference type="InterPro" id="IPR025723">
    <property type="entry name" value="ArsA/GET3_ATPase-like"/>
</dbReference>
<dbReference type="AlphaFoldDB" id="A0A7W7LPW7"/>
<dbReference type="EMBL" id="JACHJH010000004">
    <property type="protein sequence ID" value="MBB4894270.1"/>
    <property type="molecule type" value="Genomic_DNA"/>
</dbReference>
<name>A0A7W7LPW7_9ACTN</name>
<feature type="domain" description="ArsA/GET3 Anion-transporting ATPase-like" evidence="1">
    <location>
        <begin position="5"/>
        <end position="180"/>
    </location>
</feature>
<dbReference type="Proteomes" id="UP000556084">
    <property type="component" value="Unassembled WGS sequence"/>
</dbReference>
<dbReference type="PANTHER" id="PTHR10803">
    <property type="entry name" value="ARSENICAL PUMP-DRIVING ATPASE ARSENITE-TRANSLOCATING ATPASE"/>
    <property type="match status" value="1"/>
</dbReference>
<reference evidence="2 3" key="1">
    <citation type="submission" date="2020-08" db="EMBL/GenBank/DDBJ databases">
        <title>Genomic Encyclopedia of Type Strains, Phase III (KMG-III): the genomes of soil and plant-associated and newly described type strains.</title>
        <authorList>
            <person name="Whitman W."/>
        </authorList>
    </citation>
    <scope>NUCLEOTIDE SEQUENCE [LARGE SCALE GENOMIC DNA]</scope>
    <source>
        <strain evidence="2 3">CECT 3266</strain>
    </source>
</reference>
<protein>
    <submittedName>
        <fullName evidence="2">Anion-transporting ArsA/GET3 family ATPase</fullName>
    </submittedName>
</protein>
<dbReference type="Gene3D" id="3.40.50.300">
    <property type="entry name" value="P-loop containing nucleotide triphosphate hydrolases"/>
    <property type="match status" value="1"/>
</dbReference>
<sequence length="345" mass="36704">MSRLHVVSGKGGTGKTTVAAALALALAAEGKRALLVEVEGRQGIAQLFETEALPYEERKIAVAPGGGEVFALAIDAERALLDYLHMFYKLGSAGRALKKLGAIDFATTIAPGLRDVLLTGKACEAVRRKDRTGRFVYDYVVMDAPPTGRITRFLNVNDEVAGLARIGPIHNQAQAVMRVLKSPETAVHFVTLLEEMPVQETADGVAELRAAGLPVGGVVINMVRPQVLDEAAVEAAANGRRAEVARALAHALERTGSGGRAPKGRTGLISPPAGPADAVSADPFVEPLLQQAREHTERLALEHRGRGEIARLALPTYELQLLGDGVDLAGLYRMARELRKQGVAR</sequence>